<dbReference type="SMART" id="SM01037">
    <property type="entry name" value="Bet_v_1"/>
    <property type="match status" value="1"/>
</dbReference>
<evidence type="ECO:0000313" key="2">
    <source>
        <dbReference type="EMBL" id="KAK1425703.1"/>
    </source>
</evidence>
<dbReference type="InterPro" id="IPR000916">
    <property type="entry name" value="Bet_v_I/MLP"/>
</dbReference>
<dbReference type="InterPro" id="IPR051761">
    <property type="entry name" value="MLP-like_ligand-binding"/>
</dbReference>
<dbReference type="EMBL" id="JAUHHV010000005">
    <property type="protein sequence ID" value="KAK1425703.1"/>
    <property type="molecule type" value="Genomic_DNA"/>
</dbReference>
<name>A0AAD8NXS4_TARER</name>
<dbReference type="Proteomes" id="UP001229421">
    <property type="component" value="Unassembled WGS sequence"/>
</dbReference>
<comment type="caution">
    <text evidence="2">The sequence shown here is derived from an EMBL/GenBank/DDBJ whole genome shotgun (WGS) entry which is preliminary data.</text>
</comment>
<dbReference type="Pfam" id="PF00407">
    <property type="entry name" value="Bet_v_1"/>
    <property type="match status" value="1"/>
</dbReference>
<protein>
    <recommendedName>
        <fullName evidence="1">Bet v I/Major latex protein domain-containing protein</fullName>
    </recommendedName>
</protein>
<proteinExistence type="predicted"/>
<dbReference type="GO" id="GO:0006952">
    <property type="term" value="P:defense response"/>
    <property type="evidence" value="ECO:0007669"/>
    <property type="project" value="InterPro"/>
</dbReference>
<dbReference type="InterPro" id="IPR023393">
    <property type="entry name" value="START-like_dom_sf"/>
</dbReference>
<dbReference type="Gene3D" id="3.30.530.20">
    <property type="match status" value="1"/>
</dbReference>
<feature type="domain" description="Bet v I/Major latex protein" evidence="1">
    <location>
        <begin position="2"/>
        <end position="151"/>
    </location>
</feature>
<evidence type="ECO:0000259" key="1">
    <source>
        <dbReference type="SMART" id="SM01037"/>
    </source>
</evidence>
<organism evidence="2 3">
    <name type="scientific">Tagetes erecta</name>
    <name type="common">African marigold</name>
    <dbReference type="NCBI Taxonomy" id="13708"/>
    <lineage>
        <taxon>Eukaryota</taxon>
        <taxon>Viridiplantae</taxon>
        <taxon>Streptophyta</taxon>
        <taxon>Embryophyta</taxon>
        <taxon>Tracheophyta</taxon>
        <taxon>Spermatophyta</taxon>
        <taxon>Magnoliopsida</taxon>
        <taxon>eudicotyledons</taxon>
        <taxon>Gunneridae</taxon>
        <taxon>Pentapetalae</taxon>
        <taxon>asterids</taxon>
        <taxon>campanulids</taxon>
        <taxon>Asterales</taxon>
        <taxon>Asteraceae</taxon>
        <taxon>Asteroideae</taxon>
        <taxon>Heliantheae alliance</taxon>
        <taxon>Tageteae</taxon>
        <taxon>Tagetes</taxon>
    </lineage>
</organism>
<gene>
    <name evidence="2" type="ORF">QVD17_21058</name>
</gene>
<keyword evidence="3" id="KW-1185">Reference proteome</keyword>
<accession>A0AAD8NXS4</accession>
<dbReference type="SUPFAM" id="SSF55961">
    <property type="entry name" value="Bet v1-like"/>
    <property type="match status" value="1"/>
</dbReference>
<evidence type="ECO:0000313" key="3">
    <source>
        <dbReference type="Proteomes" id="UP001229421"/>
    </source>
</evidence>
<reference evidence="2" key="1">
    <citation type="journal article" date="2023" name="bioRxiv">
        <title>Improved chromosome-level genome assembly for marigold (Tagetes erecta).</title>
        <authorList>
            <person name="Jiang F."/>
            <person name="Yuan L."/>
            <person name="Wang S."/>
            <person name="Wang H."/>
            <person name="Xu D."/>
            <person name="Wang A."/>
            <person name="Fan W."/>
        </authorList>
    </citation>
    <scope>NUCLEOTIDE SEQUENCE</scope>
    <source>
        <strain evidence="2">WSJ</strain>
        <tissue evidence="2">Leaf</tissue>
    </source>
</reference>
<dbReference type="PANTHER" id="PTHR31907">
    <property type="entry name" value="MLP-LIKE PROTEIN 423"/>
    <property type="match status" value="1"/>
</dbReference>
<sequence>MALSGKLIGYVEISKTGDFFHDMIRHTPHEMSTIVPDKLHVCDVLEGEIGAVGSVISWTYTHDGKKKVAKELVESVNEENHTIVLKVIGGDLVEEYKSFKIVWHVEPKGDKEVGTVTLEFERADTSVPYPTSLLDYLCDIAKDMDAHNNAK</sequence>
<dbReference type="AlphaFoldDB" id="A0AAD8NXS4"/>